<dbReference type="EMBL" id="JAWCTQ010000016">
    <property type="protein sequence ID" value="MDT9683303.1"/>
    <property type="molecule type" value="Genomic_DNA"/>
</dbReference>
<proteinExistence type="predicted"/>
<reference evidence="1 2" key="1">
    <citation type="submission" date="2023-09" db="EMBL/GenBank/DDBJ databases">
        <title>Streptomyces sp. nov.: A antagonism against Alternaria gaisen Producing Streptochlin, Isolated from Tamarix root soil.</title>
        <authorList>
            <person name="Chen Y."/>
        </authorList>
    </citation>
    <scope>NUCLEOTIDE SEQUENCE [LARGE SCALE GENOMIC DNA]</scope>
    <source>
        <strain evidence="1 2">TRM76323</strain>
    </source>
</reference>
<accession>A0ABU3QKK8</accession>
<name>A0ABU3QKK8_9ACTN</name>
<dbReference type="Proteomes" id="UP001250181">
    <property type="component" value="Unassembled WGS sequence"/>
</dbReference>
<evidence type="ECO:0000313" key="2">
    <source>
        <dbReference type="Proteomes" id="UP001250181"/>
    </source>
</evidence>
<gene>
    <name evidence="1" type="ORF">RND61_14655</name>
</gene>
<comment type="caution">
    <text evidence="1">The sequence shown here is derived from an EMBL/GenBank/DDBJ whole genome shotgun (WGS) entry which is preliminary data.</text>
</comment>
<sequence length="47" mass="5520">MTKNEAKYKARMLSYSDEDGFETVYLSDVLKIIDEIQENVETDDDKE</sequence>
<protein>
    <submittedName>
        <fullName evidence="1">Uncharacterized protein</fullName>
    </submittedName>
</protein>
<dbReference type="RefSeq" id="WP_315878377.1">
    <property type="nucleotide sequence ID" value="NZ_JAWCTQ010000016.1"/>
</dbReference>
<evidence type="ECO:0000313" key="1">
    <source>
        <dbReference type="EMBL" id="MDT9683303.1"/>
    </source>
</evidence>
<organism evidence="1 2">
    <name type="scientific">Streptomyces tamarix</name>
    <dbReference type="NCBI Taxonomy" id="3078565"/>
    <lineage>
        <taxon>Bacteria</taxon>
        <taxon>Bacillati</taxon>
        <taxon>Actinomycetota</taxon>
        <taxon>Actinomycetes</taxon>
        <taxon>Kitasatosporales</taxon>
        <taxon>Streptomycetaceae</taxon>
        <taxon>Streptomyces</taxon>
    </lineage>
</organism>
<keyword evidence="2" id="KW-1185">Reference proteome</keyword>